<name>A0AAV7KG88_9METZ</name>
<keyword evidence="4" id="KW-0747">Spliceosome</keyword>
<evidence type="ECO:0000256" key="5">
    <source>
        <dbReference type="ARBA" id="ARBA00022737"/>
    </source>
</evidence>
<dbReference type="FunFam" id="3.30.70.330:FF:000039">
    <property type="entry name" value="U1 small nuclear ribonucleoprotein A"/>
    <property type="match status" value="1"/>
</dbReference>
<proteinExistence type="inferred from homology"/>
<dbReference type="GO" id="GO:0030532">
    <property type="term" value="C:small nuclear ribonucleoprotein complex"/>
    <property type="evidence" value="ECO:0007669"/>
    <property type="project" value="UniProtKB-ARBA"/>
</dbReference>
<dbReference type="InterPro" id="IPR012677">
    <property type="entry name" value="Nucleotide-bd_a/b_plait_sf"/>
</dbReference>
<dbReference type="SUPFAM" id="SSF54928">
    <property type="entry name" value="RNA-binding domain, RBD"/>
    <property type="match status" value="1"/>
</dbReference>
<evidence type="ECO:0000256" key="4">
    <source>
        <dbReference type="ARBA" id="ARBA00022728"/>
    </source>
</evidence>
<dbReference type="InterPro" id="IPR000504">
    <property type="entry name" value="RRM_dom"/>
</dbReference>
<evidence type="ECO:0000256" key="2">
    <source>
        <dbReference type="ARBA" id="ARBA00007243"/>
    </source>
</evidence>
<keyword evidence="6 10" id="KW-0694">RNA-binding</keyword>
<dbReference type="EMBL" id="JAKMXF010000066">
    <property type="protein sequence ID" value="KAI6659366.1"/>
    <property type="molecule type" value="Genomic_DNA"/>
</dbReference>
<dbReference type="Pfam" id="PF00076">
    <property type="entry name" value="RRM_1"/>
    <property type="match status" value="2"/>
</dbReference>
<comment type="similarity">
    <text evidence="2">Belongs to the RRM U1 A/B'' family.</text>
</comment>
<evidence type="ECO:0000256" key="11">
    <source>
        <dbReference type="SAM" id="MobiDB-lite"/>
    </source>
</evidence>
<evidence type="ECO:0000256" key="7">
    <source>
        <dbReference type="ARBA" id="ARBA00023187"/>
    </source>
</evidence>
<dbReference type="GO" id="GO:0003723">
    <property type="term" value="F:RNA binding"/>
    <property type="evidence" value="ECO:0007669"/>
    <property type="project" value="UniProtKB-UniRule"/>
</dbReference>
<comment type="caution">
    <text evidence="13">The sequence shown here is derived from an EMBL/GenBank/DDBJ whole genome shotgun (WGS) entry which is preliminary data.</text>
</comment>
<organism evidence="13 14">
    <name type="scientific">Oopsacas minuta</name>
    <dbReference type="NCBI Taxonomy" id="111878"/>
    <lineage>
        <taxon>Eukaryota</taxon>
        <taxon>Metazoa</taxon>
        <taxon>Porifera</taxon>
        <taxon>Hexactinellida</taxon>
        <taxon>Hexasterophora</taxon>
        <taxon>Lyssacinosida</taxon>
        <taxon>Leucopsacidae</taxon>
        <taxon>Oopsacas</taxon>
    </lineage>
</organism>
<dbReference type="CDD" id="cd12247">
    <property type="entry name" value="RRM2_U1A_like"/>
    <property type="match status" value="1"/>
</dbReference>
<dbReference type="InterPro" id="IPR035979">
    <property type="entry name" value="RBD_domain_sf"/>
</dbReference>
<dbReference type="CDD" id="cd12246">
    <property type="entry name" value="RRM1_U1A_like"/>
    <property type="match status" value="1"/>
</dbReference>
<dbReference type="PANTHER" id="PTHR10501">
    <property type="entry name" value="U1 SMALL NUCLEAR RIBONUCLEOPROTEIN A/U2 SMALL NUCLEAR RIBONUCLEOPROTEIN B"/>
    <property type="match status" value="1"/>
</dbReference>
<dbReference type="PROSITE" id="PS50102">
    <property type="entry name" value="RRM"/>
    <property type="match status" value="2"/>
</dbReference>
<keyword evidence="3" id="KW-0507">mRNA processing</keyword>
<dbReference type="AlphaFoldDB" id="A0AAV7KG88"/>
<feature type="region of interest" description="Disordered" evidence="11">
    <location>
        <begin position="107"/>
        <end position="139"/>
    </location>
</feature>
<dbReference type="FunFam" id="3.30.70.330:FF:000029">
    <property type="entry name" value="U2 small nuclear ribonucleoprotein B"/>
    <property type="match status" value="1"/>
</dbReference>
<evidence type="ECO:0000313" key="13">
    <source>
        <dbReference type="EMBL" id="KAI6659366.1"/>
    </source>
</evidence>
<evidence type="ECO:0000256" key="3">
    <source>
        <dbReference type="ARBA" id="ARBA00022664"/>
    </source>
</evidence>
<evidence type="ECO:0000256" key="8">
    <source>
        <dbReference type="ARBA" id="ARBA00023242"/>
    </source>
</evidence>
<feature type="compositionally biased region" description="Basic residues" evidence="11">
    <location>
        <begin position="117"/>
        <end position="130"/>
    </location>
</feature>
<dbReference type="GO" id="GO:0005681">
    <property type="term" value="C:spliceosomal complex"/>
    <property type="evidence" value="ECO:0007669"/>
    <property type="project" value="UniProtKB-KW"/>
</dbReference>
<protein>
    <submittedName>
        <fullName evidence="13">U1 small nuclear ribonucleoprotein A-like</fullName>
    </submittedName>
</protein>
<keyword evidence="8" id="KW-0539">Nucleus</keyword>
<keyword evidence="5" id="KW-0677">Repeat</keyword>
<keyword evidence="9 13" id="KW-0687">Ribonucleoprotein</keyword>
<accession>A0AAV7KG88</accession>
<evidence type="ECO:0000256" key="1">
    <source>
        <dbReference type="ARBA" id="ARBA00004123"/>
    </source>
</evidence>
<evidence type="ECO:0000259" key="12">
    <source>
        <dbReference type="PROSITE" id="PS50102"/>
    </source>
</evidence>
<keyword evidence="7" id="KW-0508">mRNA splicing</keyword>
<reference evidence="13 14" key="1">
    <citation type="journal article" date="2023" name="BMC Biol.">
        <title>The compact genome of the sponge Oopsacas minuta (Hexactinellida) is lacking key metazoan core genes.</title>
        <authorList>
            <person name="Santini S."/>
            <person name="Schenkelaars Q."/>
            <person name="Jourda C."/>
            <person name="Duchesne M."/>
            <person name="Belahbib H."/>
            <person name="Rocher C."/>
            <person name="Selva M."/>
            <person name="Riesgo A."/>
            <person name="Vervoort M."/>
            <person name="Leys S.P."/>
            <person name="Kodjabachian L."/>
            <person name="Le Bivic A."/>
            <person name="Borchiellini C."/>
            <person name="Claverie J.M."/>
            <person name="Renard E."/>
        </authorList>
    </citation>
    <scope>NUCLEOTIDE SEQUENCE [LARGE SCALE GENOMIC DNA]</scope>
    <source>
        <strain evidence="13">SPO-2</strain>
    </source>
</reference>
<sequence length="234" mass="26881">MADRYGANIPSQTIYVNNLNDKIKKPELIKSIHAIFSQFGKILEIIASKNFKMRGQAFIVFEDISCSTNALQSMQGFPFYDKPMRIAFAKSKSDAIAKIDGSYAERRKKRMEEVTHSTKRPHKEKSHKTTHPTSHNTQQMPAYQRPISSMVPQRELPNKILFVTNLPDGSSEDMVKVLFSRYPGYREVRLVPGRPDLAFVEFETEDTATTAKSQLDNFQVKPEHYMRVAYAKRD</sequence>
<gene>
    <name evidence="13" type="ORF">LOD99_15037</name>
</gene>
<evidence type="ECO:0000256" key="10">
    <source>
        <dbReference type="PROSITE-ProRule" id="PRU00176"/>
    </source>
</evidence>
<keyword evidence="14" id="KW-1185">Reference proteome</keyword>
<feature type="domain" description="RRM" evidence="12">
    <location>
        <begin position="159"/>
        <end position="233"/>
    </location>
</feature>
<evidence type="ECO:0000256" key="6">
    <source>
        <dbReference type="ARBA" id="ARBA00022884"/>
    </source>
</evidence>
<dbReference type="GO" id="GO:0006397">
    <property type="term" value="P:mRNA processing"/>
    <property type="evidence" value="ECO:0007669"/>
    <property type="project" value="UniProtKB-KW"/>
</dbReference>
<dbReference type="Gene3D" id="3.30.70.330">
    <property type="match status" value="2"/>
</dbReference>
<feature type="domain" description="RRM" evidence="12">
    <location>
        <begin position="12"/>
        <end position="91"/>
    </location>
</feature>
<evidence type="ECO:0000313" key="14">
    <source>
        <dbReference type="Proteomes" id="UP001165289"/>
    </source>
</evidence>
<dbReference type="Proteomes" id="UP001165289">
    <property type="component" value="Unassembled WGS sequence"/>
</dbReference>
<evidence type="ECO:0000256" key="9">
    <source>
        <dbReference type="ARBA" id="ARBA00023274"/>
    </source>
</evidence>
<dbReference type="GO" id="GO:0008380">
    <property type="term" value="P:RNA splicing"/>
    <property type="evidence" value="ECO:0007669"/>
    <property type="project" value="UniProtKB-KW"/>
</dbReference>
<comment type="subcellular location">
    <subcellularLocation>
        <location evidence="1">Nucleus</location>
    </subcellularLocation>
</comment>
<dbReference type="SMART" id="SM00360">
    <property type="entry name" value="RRM"/>
    <property type="match status" value="2"/>
</dbReference>